<dbReference type="Pfam" id="PF00294">
    <property type="entry name" value="PfkB"/>
    <property type="match status" value="1"/>
</dbReference>
<dbReference type="InterPro" id="IPR029056">
    <property type="entry name" value="Ribokinase-like"/>
</dbReference>
<dbReference type="GO" id="GO:0005524">
    <property type="term" value="F:ATP binding"/>
    <property type="evidence" value="ECO:0007669"/>
    <property type="project" value="UniProtKB-KW"/>
</dbReference>
<dbReference type="InterPro" id="IPR002173">
    <property type="entry name" value="Carboh/pur_kinase_PfkB_CS"/>
</dbReference>
<evidence type="ECO:0000256" key="5">
    <source>
        <dbReference type="ARBA" id="ARBA00022840"/>
    </source>
</evidence>
<evidence type="ECO:0000256" key="2">
    <source>
        <dbReference type="ARBA" id="ARBA00022679"/>
    </source>
</evidence>
<evidence type="ECO:0000256" key="3">
    <source>
        <dbReference type="ARBA" id="ARBA00022741"/>
    </source>
</evidence>
<dbReference type="STRING" id="1233.SAMN05216387_1038"/>
<evidence type="ECO:0000256" key="1">
    <source>
        <dbReference type="ARBA" id="ARBA00010688"/>
    </source>
</evidence>
<dbReference type="GO" id="GO:0016301">
    <property type="term" value="F:kinase activity"/>
    <property type="evidence" value="ECO:0007669"/>
    <property type="project" value="UniProtKB-KW"/>
</dbReference>
<accession>A0A1H7JV77</accession>
<reference evidence="7 8" key="1">
    <citation type="submission" date="2016-10" db="EMBL/GenBank/DDBJ databases">
        <authorList>
            <person name="de Groot N.N."/>
        </authorList>
    </citation>
    <scope>NUCLEOTIDE SEQUENCE [LARGE SCALE GENOMIC DNA]</scope>
    <source>
        <strain evidence="7 8">Nv1</strain>
    </source>
</reference>
<evidence type="ECO:0000259" key="6">
    <source>
        <dbReference type="Pfam" id="PF00294"/>
    </source>
</evidence>
<dbReference type="PROSITE" id="PS00583">
    <property type="entry name" value="PFKB_KINASES_1"/>
    <property type="match status" value="1"/>
</dbReference>
<evidence type="ECO:0000256" key="4">
    <source>
        <dbReference type="ARBA" id="ARBA00022777"/>
    </source>
</evidence>
<dbReference type="InterPro" id="IPR050306">
    <property type="entry name" value="PfkB_Carbo_kinase"/>
</dbReference>
<keyword evidence="5" id="KW-0067">ATP-binding</keyword>
<evidence type="ECO:0000313" key="7">
    <source>
        <dbReference type="EMBL" id="SEK78254.1"/>
    </source>
</evidence>
<dbReference type="OrthoDB" id="9779730at2"/>
<sequence>MIDARHVVLLFGEILIDRFPDREVLGGAPFNVARHLCAFGCAPVLITRIGLDEAGGRALQSLESSGLTTHGVQLDSIHSTGVVQVHFTSERGHRFDILPDQAYDHIHPRLARIAALAAKPELVYFGTLAQRSDSHRALRHMLRAASGQRFFDVNLRNPWICVERLHWSLKHADIMKANDAELELLNQLLDLKATSAEAQAGLLAQRYSLRGVLITCGADGAWWLDGSGLIAMPSAPVAGIRDTVGAGDAFSAIFMLGLLHGWTTPVTLRRAHHFAGAICQIRGAVPDYGDFYDPFIREWLPSS</sequence>
<dbReference type="AlphaFoldDB" id="A0A1H7JV77"/>
<dbReference type="Gene3D" id="3.40.1190.20">
    <property type="match status" value="1"/>
</dbReference>
<keyword evidence="4 7" id="KW-0418">Kinase</keyword>
<keyword evidence="8" id="KW-1185">Reference proteome</keyword>
<dbReference type="SUPFAM" id="SSF53613">
    <property type="entry name" value="Ribokinase-like"/>
    <property type="match status" value="1"/>
</dbReference>
<dbReference type="PANTHER" id="PTHR43085">
    <property type="entry name" value="HEXOKINASE FAMILY MEMBER"/>
    <property type="match status" value="1"/>
</dbReference>
<proteinExistence type="inferred from homology"/>
<dbReference type="RefSeq" id="WP_090827770.1">
    <property type="nucleotide sequence ID" value="NZ_FOBH01000003.1"/>
</dbReference>
<feature type="domain" description="Carbohydrate kinase PfkB" evidence="6">
    <location>
        <begin position="23"/>
        <end position="284"/>
    </location>
</feature>
<keyword evidence="3" id="KW-0547">Nucleotide-binding</keyword>
<organism evidence="7 8">
    <name type="scientific">Nitrosovibrio tenuis</name>
    <dbReference type="NCBI Taxonomy" id="1233"/>
    <lineage>
        <taxon>Bacteria</taxon>
        <taxon>Pseudomonadati</taxon>
        <taxon>Pseudomonadota</taxon>
        <taxon>Betaproteobacteria</taxon>
        <taxon>Nitrosomonadales</taxon>
        <taxon>Nitrosomonadaceae</taxon>
        <taxon>Nitrosovibrio</taxon>
    </lineage>
</organism>
<dbReference type="EMBL" id="FOBH01000003">
    <property type="protein sequence ID" value="SEK78254.1"/>
    <property type="molecule type" value="Genomic_DNA"/>
</dbReference>
<dbReference type="InterPro" id="IPR011611">
    <property type="entry name" value="PfkB_dom"/>
</dbReference>
<dbReference type="PANTHER" id="PTHR43085:SF1">
    <property type="entry name" value="PSEUDOURIDINE KINASE-RELATED"/>
    <property type="match status" value="1"/>
</dbReference>
<evidence type="ECO:0000313" key="8">
    <source>
        <dbReference type="Proteomes" id="UP000198620"/>
    </source>
</evidence>
<gene>
    <name evidence="7" type="ORF">SAMN05216387_1038</name>
</gene>
<protein>
    <submittedName>
        <fullName evidence="7">Fructokinase</fullName>
    </submittedName>
</protein>
<name>A0A1H7JV77_9PROT</name>
<dbReference type="Proteomes" id="UP000198620">
    <property type="component" value="Unassembled WGS sequence"/>
</dbReference>
<comment type="similarity">
    <text evidence="1">Belongs to the carbohydrate kinase PfkB family.</text>
</comment>
<keyword evidence="2" id="KW-0808">Transferase</keyword>